<dbReference type="InterPro" id="IPR004156">
    <property type="entry name" value="OATP"/>
</dbReference>
<keyword evidence="7" id="KW-1015">Disulfide bond</keyword>
<keyword evidence="11" id="KW-1185">Reference proteome</keyword>
<dbReference type="NCBIfam" id="TIGR00805">
    <property type="entry name" value="oat"/>
    <property type="match status" value="1"/>
</dbReference>
<dbReference type="InterPro" id="IPR036259">
    <property type="entry name" value="MFS_trans_sf"/>
</dbReference>
<dbReference type="PROSITE" id="PS51465">
    <property type="entry name" value="KAZAL_2"/>
    <property type="match status" value="1"/>
</dbReference>
<organism evidence="10 11">
    <name type="scientific">Blomia tropicalis</name>
    <name type="common">Mite</name>
    <dbReference type="NCBI Taxonomy" id="40697"/>
    <lineage>
        <taxon>Eukaryota</taxon>
        <taxon>Metazoa</taxon>
        <taxon>Ecdysozoa</taxon>
        <taxon>Arthropoda</taxon>
        <taxon>Chelicerata</taxon>
        <taxon>Arachnida</taxon>
        <taxon>Acari</taxon>
        <taxon>Acariformes</taxon>
        <taxon>Sarcoptiformes</taxon>
        <taxon>Astigmata</taxon>
        <taxon>Glycyphagoidea</taxon>
        <taxon>Echimyopodidae</taxon>
        <taxon>Blomia</taxon>
    </lineage>
</organism>
<evidence type="ECO:0000256" key="8">
    <source>
        <dbReference type="RuleBase" id="RU362056"/>
    </source>
</evidence>
<feature type="transmembrane region" description="Helical" evidence="8">
    <location>
        <begin position="261"/>
        <end position="282"/>
    </location>
</feature>
<keyword evidence="5 8" id="KW-1133">Transmembrane helix</keyword>
<dbReference type="Proteomes" id="UP001142055">
    <property type="component" value="Chromosome 2"/>
</dbReference>
<evidence type="ECO:0000313" key="11">
    <source>
        <dbReference type="Proteomes" id="UP001142055"/>
    </source>
</evidence>
<keyword evidence="4 8" id="KW-0812">Transmembrane</keyword>
<evidence type="ECO:0000256" key="7">
    <source>
        <dbReference type="ARBA" id="ARBA00023157"/>
    </source>
</evidence>
<evidence type="ECO:0000256" key="1">
    <source>
        <dbReference type="ARBA" id="ARBA00004651"/>
    </source>
</evidence>
<dbReference type="OMA" id="ESSISMW"/>
<feature type="transmembrane region" description="Helical" evidence="8">
    <location>
        <begin position="540"/>
        <end position="562"/>
    </location>
</feature>
<dbReference type="PANTHER" id="PTHR11388:SF76">
    <property type="entry name" value="SOLUTE CARRIER ORGANIC ANION TRANSPORTER FAMILY MEMBER"/>
    <property type="match status" value="1"/>
</dbReference>
<keyword evidence="8" id="KW-0406">Ion transport</keyword>
<comment type="caution">
    <text evidence="10">The sequence shown here is derived from an EMBL/GenBank/DDBJ whole genome shotgun (WGS) entry which is preliminary data.</text>
</comment>
<comment type="similarity">
    <text evidence="2 8">Belongs to the organo anion transporter (TC 2.A.60) family.</text>
</comment>
<feature type="transmembrane region" description="Helical" evidence="8">
    <location>
        <begin position="590"/>
        <end position="613"/>
    </location>
</feature>
<reference evidence="10" key="1">
    <citation type="submission" date="2022-12" db="EMBL/GenBank/DDBJ databases">
        <title>Genome assemblies of Blomia tropicalis.</title>
        <authorList>
            <person name="Cui Y."/>
        </authorList>
    </citation>
    <scope>NUCLEOTIDE SEQUENCE</scope>
    <source>
        <tissue evidence="10">Adult mites</tissue>
    </source>
</reference>
<evidence type="ECO:0000259" key="9">
    <source>
        <dbReference type="PROSITE" id="PS51465"/>
    </source>
</evidence>
<evidence type="ECO:0000256" key="6">
    <source>
        <dbReference type="ARBA" id="ARBA00023136"/>
    </source>
</evidence>
<gene>
    <name evidence="10" type="ORF">RDWZM_004579</name>
</gene>
<dbReference type="SUPFAM" id="SSF103473">
    <property type="entry name" value="MFS general substrate transporter"/>
    <property type="match status" value="1"/>
</dbReference>
<dbReference type="InterPro" id="IPR002350">
    <property type="entry name" value="Kazal_dom"/>
</dbReference>
<feature type="transmembrane region" description="Helical" evidence="8">
    <location>
        <begin position="357"/>
        <end position="380"/>
    </location>
</feature>
<dbReference type="Pfam" id="PF03137">
    <property type="entry name" value="OATP"/>
    <property type="match status" value="1"/>
</dbReference>
<evidence type="ECO:0000313" key="10">
    <source>
        <dbReference type="EMBL" id="KAJ6218767.1"/>
    </source>
</evidence>
<accession>A0A9Q0M4C3</accession>
<dbReference type="GO" id="GO:0006811">
    <property type="term" value="P:monoatomic ion transport"/>
    <property type="evidence" value="ECO:0007669"/>
    <property type="project" value="UniProtKB-KW"/>
</dbReference>
<evidence type="ECO:0000256" key="5">
    <source>
        <dbReference type="ARBA" id="ARBA00022989"/>
    </source>
</evidence>
<dbReference type="AlphaFoldDB" id="A0A9Q0M4C3"/>
<feature type="transmembrane region" description="Helical" evidence="8">
    <location>
        <begin position="387"/>
        <end position="410"/>
    </location>
</feature>
<feature type="domain" description="Kazal-like" evidence="9">
    <location>
        <begin position="427"/>
        <end position="482"/>
    </location>
</feature>
<feature type="transmembrane region" description="Helical" evidence="8">
    <location>
        <begin position="177"/>
        <end position="203"/>
    </location>
</feature>
<protein>
    <recommendedName>
        <fullName evidence="8">Solute carrier organic anion transporter family member</fullName>
    </recommendedName>
</protein>
<keyword evidence="6 8" id="KW-0472">Membrane</keyword>
<feature type="transmembrane region" description="Helical" evidence="8">
    <location>
        <begin position="106"/>
        <end position="128"/>
    </location>
</feature>
<dbReference type="EMBL" id="JAPWDV010000002">
    <property type="protein sequence ID" value="KAJ6218767.1"/>
    <property type="molecule type" value="Genomic_DNA"/>
</dbReference>
<proteinExistence type="inferred from homology"/>
<comment type="subcellular location">
    <subcellularLocation>
        <location evidence="1 8">Cell membrane</location>
        <topology evidence="1 8">Multi-pass membrane protein</topology>
    </subcellularLocation>
</comment>
<dbReference type="PANTHER" id="PTHR11388">
    <property type="entry name" value="ORGANIC ANION TRANSPORTER"/>
    <property type="match status" value="1"/>
</dbReference>
<feature type="transmembrane region" description="Helical" evidence="8">
    <location>
        <begin position="78"/>
        <end position="99"/>
    </location>
</feature>
<dbReference type="GO" id="GO:0016323">
    <property type="term" value="C:basolateral plasma membrane"/>
    <property type="evidence" value="ECO:0007669"/>
    <property type="project" value="TreeGrafter"/>
</dbReference>
<evidence type="ECO:0000256" key="4">
    <source>
        <dbReference type="ARBA" id="ARBA00022692"/>
    </source>
</evidence>
<feature type="transmembrane region" description="Helical" evidence="8">
    <location>
        <begin position="318"/>
        <end position="337"/>
    </location>
</feature>
<keyword evidence="3" id="KW-1003">Cell membrane</keyword>
<evidence type="ECO:0000256" key="2">
    <source>
        <dbReference type="ARBA" id="ARBA00009657"/>
    </source>
</evidence>
<dbReference type="OrthoDB" id="5062115at2759"/>
<feature type="transmembrane region" description="Helical" evidence="8">
    <location>
        <begin position="35"/>
        <end position="54"/>
    </location>
</feature>
<keyword evidence="8" id="KW-0813">Transport</keyword>
<dbReference type="Gene3D" id="1.20.1250.20">
    <property type="entry name" value="MFS general substrate transporter like domains"/>
    <property type="match status" value="1"/>
</dbReference>
<name>A0A9Q0M4C3_BLOTA</name>
<dbReference type="CDD" id="cd17336">
    <property type="entry name" value="MFS_SLCO_OATP"/>
    <property type="match status" value="1"/>
</dbReference>
<dbReference type="GO" id="GO:0043252">
    <property type="term" value="P:sodium-independent organic anion transport"/>
    <property type="evidence" value="ECO:0007669"/>
    <property type="project" value="TreeGrafter"/>
</dbReference>
<feature type="transmembrane region" description="Helical" evidence="8">
    <location>
        <begin position="215"/>
        <end position="241"/>
    </location>
</feature>
<feature type="transmembrane region" description="Helical" evidence="8">
    <location>
        <begin position="501"/>
        <end position="519"/>
    </location>
</feature>
<evidence type="ECO:0000256" key="3">
    <source>
        <dbReference type="ARBA" id="ARBA00022475"/>
    </source>
</evidence>
<sequence>MMTTAQNEDSNSNCDHTKITCGVGRWRPRWLQPMANPMMFLFILSLVAIAKGMANSMPYSLMSTIEKRYSFDSKISSIHFFACDICSMLVSPIVGYYGVRFNRPKLIGYGQLILSFSCILASSPYFIYGPVSINVSYDSNSNLTYTNNHHQICSSSESKSFQSIDCNLNNENTVWPAVIILFIANFLQGIGITIFFVIGMPFIDDNVSKGSSPMFLSIIQSIILIGPVFGFTLSALCLNMYEDPWNDPGFSHTDPRFIGAWWLGYIVVAVLLAVTSLPMFLFPAQFSTATTDLKILKTKMKQSGGTLEAIRRFIKNPLVILFFFGNTFRYLGNSGFYQLFTKYLETHYRQTSSNASLILGSASILPISIGIILGGLWITWFRPNARLLFIWIFLAELSTAFFLGSGLLFGCNPINLNGIMIENEQQLELKTDCMANCTTCSTRSFEPICDPSTRITYFSPCHAGCTSYDATNLTFSSCSCLSQPNFHATNGYCTADMDCPYLKYFLLLIVLEALISATAKTGNSLITFRTVEPMDKSFTNGVLSSLLSISTFIPGTLLYGYIADSVCLVWESKCGKRGNCWVYDQDRFRWTYIGISVLFLLGGSCFDFIMIFYSDRIKNMYDDDDIVEVNDNGDVDGRVDAVEMN</sequence>
<dbReference type="GO" id="GO:0015347">
    <property type="term" value="F:sodium-independent organic anion transmembrane transporter activity"/>
    <property type="evidence" value="ECO:0007669"/>
    <property type="project" value="TreeGrafter"/>
</dbReference>